<accession>A0A3M6UMF4</accession>
<name>A0A3M6UMF4_POCDA</name>
<evidence type="ECO:0000256" key="4">
    <source>
        <dbReference type="ARBA" id="ARBA00022839"/>
    </source>
</evidence>
<dbReference type="GO" id="GO:0004519">
    <property type="term" value="F:endonuclease activity"/>
    <property type="evidence" value="ECO:0007669"/>
    <property type="project" value="UniProtKB-KW"/>
</dbReference>
<keyword evidence="6" id="KW-1185">Reference proteome</keyword>
<comment type="caution">
    <text evidence="5">The sequence shown here is derived from an EMBL/GenBank/DDBJ whole genome shotgun (WGS) entry which is preliminary data.</text>
</comment>
<dbReference type="Pfam" id="PF01771">
    <property type="entry name" value="Viral_alk_exo"/>
    <property type="match status" value="1"/>
</dbReference>
<keyword evidence="2" id="KW-0255">Endonuclease</keyword>
<dbReference type="PANTHER" id="PTHR46609:SF7">
    <property type="match status" value="1"/>
</dbReference>
<organism evidence="5 6">
    <name type="scientific">Pocillopora damicornis</name>
    <name type="common">Cauliflower coral</name>
    <name type="synonym">Millepora damicornis</name>
    <dbReference type="NCBI Taxonomy" id="46731"/>
    <lineage>
        <taxon>Eukaryota</taxon>
        <taxon>Metazoa</taxon>
        <taxon>Cnidaria</taxon>
        <taxon>Anthozoa</taxon>
        <taxon>Hexacorallia</taxon>
        <taxon>Scleractinia</taxon>
        <taxon>Astrocoeniina</taxon>
        <taxon>Pocilloporidae</taxon>
        <taxon>Pocillopora</taxon>
    </lineage>
</organism>
<evidence type="ECO:0000313" key="5">
    <source>
        <dbReference type="EMBL" id="RMX54714.1"/>
    </source>
</evidence>
<evidence type="ECO:0000313" key="6">
    <source>
        <dbReference type="Proteomes" id="UP000275408"/>
    </source>
</evidence>
<evidence type="ECO:0000256" key="2">
    <source>
        <dbReference type="ARBA" id="ARBA00022759"/>
    </source>
</evidence>
<dbReference type="InterPro" id="IPR034720">
    <property type="entry name" value="Viral_alk_exo"/>
</dbReference>
<keyword evidence="1" id="KW-0540">Nuclease</keyword>
<keyword evidence="4" id="KW-0269">Exonuclease</keyword>
<protein>
    <submittedName>
        <fullName evidence="5">Uncharacterized protein</fullName>
    </submittedName>
</protein>
<evidence type="ECO:0000256" key="1">
    <source>
        <dbReference type="ARBA" id="ARBA00022722"/>
    </source>
</evidence>
<sequence length="275" mass="31357">MEVAVYLLHVFQYKFATDLACATRNGRNKSLGSKRGAGTAGETTIQRWRREKKLRRIDGVRSTLHNPIPEKFGELQIIHSLKDIFEHFEDVQINSIIPEIENFEFVNSKLGKVAGRSVLSDQQQHKFTNDPKIHMNIDGPEKPPEFDLPEPVSQYSFEPSLEQLNFMEGLCVTQAQSNLYEEETREQADIQKWHDLRAQSFSSSKFKEVCTRRADYESLAARQLKKTIQTAAMRYGINTVEEAAAAYADIRECDVFSAGIITNPSCPHLATYPDR</sequence>
<dbReference type="Proteomes" id="UP000275408">
    <property type="component" value="Unassembled WGS sequence"/>
</dbReference>
<dbReference type="GO" id="GO:0006281">
    <property type="term" value="P:DNA repair"/>
    <property type="evidence" value="ECO:0007669"/>
    <property type="project" value="UniProtKB-ARBA"/>
</dbReference>
<reference evidence="5 6" key="1">
    <citation type="journal article" date="2018" name="Sci. Rep.">
        <title>Comparative analysis of the Pocillopora damicornis genome highlights role of immune system in coral evolution.</title>
        <authorList>
            <person name="Cunning R."/>
            <person name="Bay R.A."/>
            <person name="Gillette P."/>
            <person name="Baker A.C."/>
            <person name="Traylor-Knowles N."/>
        </authorList>
    </citation>
    <scope>NUCLEOTIDE SEQUENCE [LARGE SCALE GENOMIC DNA]</scope>
    <source>
        <strain evidence="5">RSMAS</strain>
        <tissue evidence="5">Whole animal</tissue>
    </source>
</reference>
<dbReference type="InterPro" id="IPR011604">
    <property type="entry name" value="PDDEXK-like_dom_sf"/>
</dbReference>
<dbReference type="PANTHER" id="PTHR46609">
    <property type="entry name" value="EXONUCLEASE, PHAGE-TYPE/RECB, C-TERMINAL DOMAIN-CONTAINING PROTEIN"/>
    <property type="match status" value="1"/>
</dbReference>
<proteinExistence type="predicted"/>
<dbReference type="OrthoDB" id="5948422at2759"/>
<gene>
    <name evidence="5" type="ORF">pdam_00011549</name>
</gene>
<dbReference type="GO" id="GO:0004527">
    <property type="term" value="F:exonuclease activity"/>
    <property type="evidence" value="ECO:0007669"/>
    <property type="project" value="UniProtKB-KW"/>
</dbReference>
<dbReference type="Gene3D" id="3.90.320.10">
    <property type="match status" value="1"/>
</dbReference>
<dbReference type="SUPFAM" id="SSF52980">
    <property type="entry name" value="Restriction endonuclease-like"/>
    <property type="match status" value="1"/>
</dbReference>
<dbReference type="EMBL" id="RCHS01001212">
    <property type="protein sequence ID" value="RMX54714.1"/>
    <property type="molecule type" value="Genomic_DNA"/>
</dbReference>
<evidence type="ECO:0000256" key="3">
    <source>
        <dbReference type="ARBA" id="ARBA00022801"/>
    </source>
</evidence>
<dbReference type="AlphaFoldDB" id="A0A3M6UMF4"/>
<dbReference type="InterPro" id="IPR011335">
    <property type="entry name" value="Restrct_endonuc-II-like"/>
</dbReference>
<dbReference type="InterPro" id="IPR051703">
    <property type="entry name" value="NF-kappa-B_Signaling_Reg"/>
</dbReference>
<keyword evidence="3" id="KW-0378">Hydrolase</keyword>